<dbReference type="EMBL" id="CABVQT010000011">
    <property type="protein sequence ID" value="VWD35778.1"/>
    <property type="molecule type" value="Genomic_DNA"/>
</dbReference>
<dbReference type="RefSeq" id="WP_174974825.1">
    <property type="nucleotide sequence ID" value="NZ_CABVQT010000011.1"/>
</dbReference>
<protein>
    <submittedName>
        <fullName evidence="1">Uncharacterized protein</fullName>
    </submittedName>
</protein>
<sequence length="112" mass="11736">MAIKKNVVLETTGATAGYHVIGNVSIDVLSGTTVAAINSYVSEEMHKAGKQALQLSASIAVEGVPEENEGAVSYIHRRLIEAKPADDKPVAGQPTLYNALDRYMLAGGVIVA</sequence>
<organism evidence="1 2">
    <name type="scientific">Burkholderia contaminans</name>
    <dbReference type="NCBI Taxonomy" id="488447"/>
    <lineage>
        <taxon>Bacteria</taxon>
        <taxon>Pseudomonadati</taxon>
        <taxon>Pseudomonadota</taxon>
        <taxon>Betaproteobacteria</taxon>
        <taxon>Burkholderiales</taxon>
        <taxon>Burkholderiaceae</taxon>
        <taxon>Burkholderia</taxon>
        <taxon>Burkholderia cepacia complex</taxon>
    </lineage>
</organism>
<dbReference type="AlphaFoldDB" id="A0A6P2ZT19"/>
<reference evidence="1 2" key="1">
    <citation type="submission" date="2019-09" db="EMBL/GenBank/DDBJ databases">
        <authorList>
            <person name="Depoorter E."/>
        </authorList>
    </citation>
    <scope>NUCLEOTIDE SEQUENCE [LARGE SCALE GENOMIC DNA]</scope>
    <source>
        <strain evidence="1">R-71171</strain>
    </source>
</reference>
<accession>A0A6P2ZT19</accession>
<proteinExistence type="predicted"/>
<evidence type="ECO:0000313" key="2">
    <source>
        <dbReference type="Proteomes" id="UP000494182"/>
    </source>
</evidence>
<gene>
    <name evidence="1" type="ORF">BCO71171_04270</name>
</gene>
<name>A0A6P2ZT19_9BURK</name>
<evidence type="ECO:0000313" key="1">
    <source>
        <dbReference type="EMBL" id="VWD35778.1"/>
    </source>
</evidence>
<dbReference type="Proteomes" id="UP000494182">
    <property type="component" value="Unassembled WGS sequence"/>
</dbReference>